<name>A0A1H0IPD6_9PSEU</name>
<protein>
    <submittedName>
        <fullName evidence="3">TIGR04222 domain-containing protein</fullName>
    </submittedName>
</protein>
<keyword evidence="4" id="KW-1185">Reference proteome</keyword>
<accession>A0A1H0IPD6</accession>
<evidence type="ECO:0000313" key="3">
    <source>
        <dbReference type="EMBL" id="SDO33215.1"/>
    </source>
</evidence>
<organism evidence="3 4">
    <name type="scientific">Actinokineospora alba</name>
    <dbReference type="NCBI Taxonomy" id="504798"/>
    <lineage>
        <taxon>Bacteria</taxon>
        <taxon>Bacillati</taxon>
        <taxon>Actinomycetota</taxon>
        <taxon>Actinomycetes</taxon>
        <taxon>Pseudonocardiales</taxon>
        <taxon>Pseudonocardiaceae</taxon>
        <taxon>Actinokineospora</taxon>
    </lineage>
</organism>
<feature type="region of interest" description="Disordered" evidence="1">
    <location>
        <begin position="274"/>
        <end position="307"/>
    </location>
</feature>
<sequence length="307" mass="31191">MMNEPWGIAGPDFLRIYVVAFAFALLFALAVRIMVRAGSADSRAASGAIGPGQLSLDELAYLAGGPRRVVETAVARLIDRDKVRPSRKGTVRVVEGSTATDPIDQAVLADIKRNQERSIGLLVDKVGRRDVVRKLGEALARKGLLVGEDAARARWGVLPMIVLFVVGGARWTNGLAEGRPIGWLTVALAATAVVTVLLYRKAVPERTYAAERLLAEARGTRSSKQVNDAAVLYGGAAGLAGVVGVVALSGLAAHPDTELASALESQKQAIAASNSGSSGCGSGPSSGGGSSCGSSGGGGCGGGGCGG</sequence>
<keyword evidence="2" id="KW-1133">Transmembrane helix</keyword>
<dbReference type="InterPro" id="IPR026467">
    <property type="entry name" value="Ser/Gly_Cys_C_dom"/>
</dbReference>
<reference evidence="4" key="1">
    <citation type="submission" date="2016-10" db="EMBL/GenBank/DDBJ databases">
        <authorList>
            <person name="Varghese N."/>
            <person name="Submissions S."/>
        </authorList>
    </citation>
    <scope>NUCLEOTIDE SEQUENCE [LARGE SCALE GENOMIC DNA]</scope>
    <source>
        <strain evidence="4">IBRC-M 10655</strain>
    </source>
</reference>
<feature type="transmembrane region" description="Helical" evidence="2">
    <location>
        <begin position="151"/>
        <end position="169"/>
    </location>
</feature>
<feature type="transmembrane region" description="Helical" evidence="2">
    <location>
        <begin position="16"/>
        <end position="35"/>
    </location>
</feature>
<evidence type="ECO:0000313" key="4">
    <source>
        <dbReference type="Proteomes" id="UP000199651"/>
    </source>
</evidence>
<dbReference type="AlphaFoldDB" id="A0A1H0IPD6"/>
<dbReference type="OrthoDB" id="3620552at2"/>
<dbReference type="Proteomes" id="UP000199651">
    <property type="component" value="Unassembled WGS sequence"/>
</dbReference>
<feature type="transmembrane region" description="Helical" evidence="2">
    <location>
        <begin position="230"/>
        <end position="253"/>
    </location>
</feature>
<gene>
    <name evidence="3" type="ORF">SAMN05192558_102642</name>
</gene>
<keyword evidence="2" id="KW-0812">Transmembrane</keyword>
<evidence type="ECO:0000256" key="1">
    <source>
        <dbReference type="SAM" id="MobiDB-lite"/>
    </source>
</evidence>
<dbReference type="EMBL" id="FNJB01000002">
    <property type="protein sequence ID" value="SDO33215.1"/>
    <property type="molecule type" value="Genomic_DNA"/>
</dbReference>
<keyword evidence="2" id="KW-0472">Membrane</keyword>
<dbReference type="NCBIfam" id="TIGR04222">
    <property type="entry name" value="near_uncomplex"/>
    <property type="match status" value="1"/>
</dbReference>
<proteinExistence type="predicted"/>
<evidence type="ECO:0000256" key="2">
    <source>
        <dbReference type="SAM" id="Phobius"/>
    </source>
</evidence>
<feature type="transmembrane region" description="Helical" evidence="2">
    <location>
        <begin position="181"/>
        <end position="199"/>
    </location>
</feature>
<dbReference type="STRING" id="504798.SAMN05421871_108341"/>
<feature type="compositionally biased region" description="Gly residues" evidence="1">
    <location>
        <begin position="278"/>
        <end position="307"/>
    </location>
</feature>